<name>A0A151GPW6_DRECN</name>
<protein>
    <submittedName>
        <fullName evidence="2">Uncharacterized protein</fullName>
    </submittedName>
</protein>
<organism evidence="2 3">
    <name type="scientific">Drechmeria coniospora</name>
    <name type="common">Nematophagous fungus</name>
    <name type="synonym">Meria coniospora</name>
    <dbReference type="NCBI Taxonomy" id="98403"/>
    <lineage>
        <taxon>Eukaryota</taxon>
        <taxon>Fungi</taxon>
        <taxon>Dikarya</taxon>
        <taxon>Ascomycota</taxon>
        <taxon>Pezizomycotina</taxon>
        <taxon>Sordariomycetes</taxon>
        <taxon>Hypocreomycetidae</taxon>
        <taxon>Hypocreales</taxon>
        <taxon>Ophiocordycipitaceae</taxon>
        <taxon>Drechmeria</taxon>
    </lineage>
</organism>
<proteinExistence type="predicted"/>
<dbReference type="EMBL" id="LAYC01000001">
    <property type="protein sequence ID" value="KYK59101.1"/>
    <property type="molecule type" value="Genomic_DNA"/>
</dbReference>
<dbReference type="InParanoid" id="A0A151GPW6"/>
<dbReference type="GeneID" id="63712872"/>
<dbReference type="RefSeq" id="XP_040658453.1">
    <property type="nucleotide sequence ID" value="XM_040797570.1"/>
</dbReference>
<keyword evidence="3" id="KW-1185">Reference proteome</keyword>
<comment type="caution">
    <text evidence="2">The sequence shown here is derived from an EMBL/GenBank/DDBJ whole genome shotgun (WGS) entry which is preliminary data.</text>
</comment>
<feature type="region of interest" description="Disordered" evidence="1">
    <location>
        <begin position="73"/>
        <end position="107"/>
    </location>
</feature>
<dbReference type="AlphaFoldDB" id="A0A151GPW6"/>
<dbReference type="Proteomes" id="UP000076580">
    <property type="component" value="Chromosome 01"/>
</dbReference>
<evidence type="ECO:0000313" key="3">
    <source>
        <dbReference type="Proteomes" id="UP000076580"/>
    </source>
</evidence>
<evidence type="ECO:0000313" key="2">
    <source>
        <dbReference type="EMBL" id="KYK59101.1"/>
    </source>
</evidence>
<gene>
    <name evidence="2" type="ORF">DCS_00229</name>
</gene>
<evidence type="ECO:0000256" key="1">
    <source>
        <dbReference type="SAM" id="MobiDB-lite"/>
    </source>
</evidence>
<feature type="compositionally biased region" description="Basic and acidic residues" evidence="1">
    <location>
        <begin position="87"/>
        <end position="96"/>
    </location>
</feature>
<sequence length="107" mass="11434">MVHAFPSPTSVWLDSSGPDRVVATASAATRWAHSEHTGDHGNSPVLLTRAGAAGNRLQDLPFAFPIGTGMPVPDVVEGGQHRQSRWSFRDEHERQRSGGLPPSPSDA</sequence>
<accession>A0A151GPW6</accession>
<reference evidence="2 3" key="1">
    <citation type="journal article" date="2016" name="Sci. Rep.">
        <title>Insights into Adaptations to a Near-Obligate Nematode Endoparasitic Lifestyle from the Finished Genome of Drechmeria coniospora.</title>
        <authorList>
            <person name="Zhang L."/>
            <person name="Zhou Z."/>
            <person name="Guo Q."/>
            <person name="Fokkens L."/>
            <person name="Miskei M."/>
            <person name="Pocsi I."/>
            <person name="Zhang W."/>
            <person name="Chen M."/>
            <person name="Wang L."/>
            <person name="Sun Y."/>
            <person name="Donzelli B.G."/>
            <person name="Gibson D.M."/>
            <person name="Nelson D.R."/>
            <person name="Luo J.G."/>
            <person name="Rep M."/>
            <person name="Liu H."/>
            <person name="Yang S."/>
            <person name="Wang J."/>
            <person name="Krasnoff S.B."/>
            <person name="Xu Y."/>
            <person name="Molnar I."/>
            <person name="Lin M."/>
        </authorList>
    </citation>
    <scope>NUCLEOTIDE SEQUENCE [LARGE SCALE GENOMIC DNA]</scope>
    <source>
        <strain evidence="2 3">ARSEF 6962</strain>
    </source>
</reference>